<feature type="domain" description="Reverse transcriptase RNase H-like" evidence="7">
    <location>
        <begin position="84"/>
        <end position="188"/>
    </location>
</feature>
<dbReference type="CDD" id="cd09274">
    <property type="entry name" value="RNase_HI_RT_Ty3"/>
    <property type="match status" value="1"/>
</dbReference>
<keyword evidence="2" id="KW-0548">Nucleotidyltransferase</keyword>
<keyword evidence="9" id="KW-1185">Reference proteome</keyword>
<protein>
    <recommendedName>
        <fullName evidence="7">Reverse transcriptase RNase H-like domain-containing protein</fullName>
    </recommendedName>
</protein>
<dbReference type="Proteomes" id="UP000765509">
    <property type="component" value="Unassembled WGS sequence"/>
</dbReference>
<sequence>MELPPSSYHDSLEELWDEEEEPEEIENVMKVFPSAYQKYLHLFSKVKTEKLDPHHACDHHIELEGSLPPKVSSTQRGFHHCSNPSLPTLVETDASDYALGAVMSQITDTGKHPIAFDSPKLLPEELNYEINDRELLGIVWDLKCWRGFLLSLSSSFEVLTDHSSLQYFISSKILTLCQACWAEVLSEFHFSITYRPGCLSTLPDALSCQDNVYPERGAYFISKNTMNYQKLIKKDKIEASKFFEVKVDSFSNLIDSIQKAL</sequence>
<keyword evidence="1" id="KW-0808">Transferase</keyword>
<dbReference type="Pfam" id="PF17917">
    <property type="entry name" value="RT_RNaseH"/>
    <property type="match status" value="1"/>
</dbReference>
<dbReference type="InterPro" id="IPR041373">
    <property type="entry name" value="RT_RNaseH"/>
</dbReference>
<proteinExistence type="predicted"/>
<evidence type="ECO:0000256" key="6">
    <source>
        <dbReference type="ARBA" id="ARBA00022918"/>
    </source>
</evidence>
<evidence type="ECO:0000256" key="1">
    <source>
        <dbReference type="ARBA" id="ARBA00022679"/>
    </source>
</evidence>
<evidence type="ECO:0000259" key="7">
    <source>
        <dbReference type="Pfam" id="PF17917"/>
    </source>
</evidence>
<keyword evidence="6" id="KW-0695">RNA-directed DNA polymerase</keyword>
<evidence type="ECO:0000313" key="8">
    <source>
        <dbReference type="EMBL" id="MBW0573039.1"/>
    </source>
</evidence>
<reference evidence="8" key="1">
    <citation type="submission" date="2021-03" db="EMBL/GenBank/DDBJ databases">
        <title>Draft genome sequence of rust myrtle Austropuccinia psidii MF-1, a brazilian biotype.</title>
        <authorList>
            <person name="Quecine M.C."/>
            <person name="Pachon D.M.R."/>
            <person name="Bonatelli M.L."/>
            <person name="Correr F.H."/>
            <person name="Franceschini L.M."/>
            <person name="Leite T.F."/>
            <person name="Margarido G.R.A."/>
            <person name="Almeida C.A."/>
            <person name="Ferrarezi J.A."/>
            <person name="Labate C.A."/>
        </authorList>
    </citation>
    <scope>NUCLEOTIDE SEQUENCE</scope>
    <source>
        <strain evidence="8">MF-1</strain>
    </source>
</reference>
<dbReference type="PANTHER" id="PTHR34072:SF52">
    <property type="entry name" value="RIBONUCLEASE H"/>
    <property type="match status" value="1"/>
</dbReference>
<keyword evidence="3" id="KW-0540">Nuclease</keyword>
<dbReference type="GO" id="GO:0003964">
    <property type="term" value="F:RNA-directed DNA polymerase activity"/>
    <property type="evidence" value="ECO:0007669"/>
    <property type="project" value="UniProtKB-KW"/>
</dbReference>
<organism evidence="8 9">
    <name type="scientific">Austropuccinia psidii MF-1</name>
    <dbReference type="NCBI Taxonomy" id="1389203"/>
    <lineage>
        <taxon>Eukaryota</taxon>
        <taxon>Fungi</taxon>
        <taxon>Dikarya</taxon>
        <taxon>Basidiomycota</taxon>
        <taxon>Pucciniomycotina</taxon>
        <taxon>Pucciniomycetes</taxon>
        <taxon>Pucciniales</taxon>
        <taxon>Sphaerophragmiaceae</taxon>
        <taxon>Austropuccinia</taxon>
    </lineage>
</organism>
<evidence type="ECO:0000256" key="3">
    <source>
        <dbReference type="ARBA" id="ARBA00022722"/>
    </source>
</evidence>
<evidence type="ECO:0000256" key="2">
    <source>
        <dbReference type="ARBA" id="ARBA00022695"/>
    </source>
</evidence>
<keyword evidence="5" id="KW-0378">Hydrolase</keyword>
<dbReference type="OrthoDB" id="2446696at2759"/>
<evidence type="ECO:0000313" key="9">
    <source>
        <dbReference type="Proteomes" id="UP000765509"/>
    </source>
</evidence>
<dbReference type="InterPro" id="IPR043502">
    <property type="entry name" value="DNA/RNA_pol_sf"/>
</dbReference>
<evidence type="ECO:0000256" key="5">
    <source>
        <dbReference type="ARBA" id="ARBA00022801"/>
    </source>
</evidence>
<dbReference type="GO" id="GO:0016787">
    <property type="term" value="F:hydrolase activity"/>
    <property type="evidence" value="ECO:0007669"/>
    <property type="project" value="UniProtKB-KW"/>
</dbReference>
<dbReference type="EMBL" id="AVOT02091250">
    <property type="protein sequence ID" value="MBW0573039.1"/>
    <property type="molecule type" value="Genomic_DNA"/>
</dbReference>
<name>A0A9Q3K4J4_9BASI</name>
<dbReference type="AlphaFoldDB" id="A0A9Q3K4J4"/>
<evidence type="ECO:0000256" key="4">
    <source>
        <dbReference type="ARBA" id="ARBA00022759"/>
    </source>
</evidence>
<comment type="caution">
    <text evidence="8">The sequence shown here is derived from an EMBL/GenBank/DDBJ whole genome shotgun (WGS) entry which is preliminary data.</text>
</comment>
<gene>
    <name evidence="8" type="ORF">O181_112754</name>
</gene>
<dbReference type="SUPFAM" id="SSF56672">
    <property type="entry name" value="DNA/RNA polymerases"/>
    <property type="match status" value="1"/>
</dbReference>
<dbReference type="PANTHER" id="PTHR34072">
    <property type="entry name" value="ENZYMATIC POLYPROTEIN-RELATED"/>
    <property type="match status" value="1"/>
</dbReference>
<dbReference type="GO" id="GO:0004519">
    <property type="term" value="F:endonuclease activity"/>
    <property type="evidence" value="ECO:0007669"/>
    <property type="project" value="UniProtKB-KW"/>
</dbReference>
<accession>A0A9Q3K4J4</accession>
<keyword evidence="4" id="KW-0255">Endonuclease</keyword>